<accession>A0A9D4Z8U5</accession>
<dbReference type="PANTHER" id="PTHR47258:SF1">
    <property type="entry name" value="E3 UBIQUITIN-PROTEIN LIGASE XERICO-RELATED"/>
    <property type="match status" value="1"/>
</dbReference>
<keyword evidence="5" id="KW-1185">Reference proteome</keyword>
<protein>
    <recommendedName>
        <fullName evidence="3">RING-type domain-containing protein</fullName>
    </recommendedName>
</protein>
<keyword evidence="1" id="KW-0479">Metal-binding</keyword>
<organism evidence="4 5">
    <name type="scientific">Adiantum capillus-veneris</name>
    <name type="common">Maidenhair fern</name>
    <dbReference type="NCBI Taxonomy" id="13818"/>
    <lineage>
        <taxon>Eukaryota</taxon>
        <taxon>Viridiplantae</taxon>
        <taxon>Streptophyta</taxon>
        <taxon>Embryophyta</taxon>
        <taxon>Tracheophyta</taxon>
        <taxon>Polypodiopsida</taxon>
        <taxon>Polypodiidae</taxon>
        <taxon>Polypodiales</taxon>
        <taxon>Pteridineae</taxon>
        <taxon>Pteridaceae</taxon>
        <taxon>Vittarioideae</taxon>
        <taxon>Adiantum</taxon>
    </lineage>
</organism>
<dbReference type="Pfam" id="PF13639">
    <property type="entry name" value="zf-RING_2"/>
    <property type="match status" value="1"/>
</dbReference>
<evidence type="ECO:0000313" key="4">
    <source>
        <dbReference type="EMBL" id="KAI5066548.1"/>
    </source>
</evidence>
<dbReference type="InterPro" id="IPR044249">
    <property type="entry name" value="XERICO-like"/>
</dbReference>
<dbReference type="SMART" id="SM00184">
    <property type="entry name" value="RING"/>
    <property type="match status" value="1"/>
</dbReference>
<dbReference type="PROSITE" id="PS50089">
    <property type="entry name" value="ZF_RING_2"/>
    <property type="match status" value="1"/>
</dbReference>
<gene>
    <name evidence="4" type="ORF">GOP47_0019172</name>
</gene>
<dbReference type="SUPFAM" id="SSF57850">
    <property type="entry name" value="RING/U-box"/>
    <property type="match status" value="1"/>
</dbReference>
<evidence type="ECO:0000256" key="2">
    <source>
        <dbReference type="SAM" id="Phobius"/>
    </source>
</evidence>
<reference evidence="4" key="1">
    <citation type="submission" date="2021-01" db="EMBL/GenBank/DDBJ databases">
        <title>Adiantum capillus-veneris genome.</title>
        <authorList>
            <person name="Fang Y."/>
            <person name="Liao Q."/>
        </authorList>
    </citation>
    <scope>NUCLEOTIDE SEQUENCE</scope>
    <source>
        <strain evidence="4">H3</strain>
        <tissue evidence="4">Leaf</tissue>
    </source>
</reference>
<dbReference type="GO" id="GO:0008270">
    <property type="term" value="F:zinc ion binding"/>
    <property type="evidence" value="ECO:0007669"/>
    <property type="project" value="UniProtKB-KW"/>
</dbReference>
<dbReference type="InterPro" id="IPR001841">
    <property type="entry name" value="Znf_RING"/>
</dbReference>
<evidence type="ECO:0000259" key="3">
    <source>
        <dbReference type="PROSITE" id="PS50089"/>
    </source>
</evidence>
<proteinExistence type="predicted"/>
<dbReference type="AlphaFoldDB" id="A0A9D4Z8U5"/>
<dbReference type="OrthoDB" id="8062037at2759"/>
<comment type="caution">
    <text evidence="4">The sequence shown here is derived from an EMBL/GenBank/DDBJ whole genome shotgun (WGS) entry which is preliminary data.</text>
</comment>
<dbReference type="InterPro" id="IPR013083">
    <property type="entry name" value="Znf_RING/FYVE/PHD"/>
</dbReference>
<dbReference type="EMBL" id="JABFUD020000018">
    <property type="protein sequence ID" value="KAI5066548.1"/>
    <property type="molecule type" value="Genomic_DNA"/>
</dbReference>
<keyword evidence="2" id="KW-1133">Transmembrane helix</keyword>
<keyword evidence="2" id="KW-0472">Membrane</keyword>
<name>A0A9D4Z8U5_ADICA</name>
<evidence type="ECO:0000313" key="5">
    <source>
        <dbReference type="Proteomes" id="UP000886520"/>
    </source>
</evidence>
<dbReference type="Gene3D" id="3.30.40.10">
    <property type="entry name" value="Zinc/RING finger domain, C3HC4 (zinc finger)"/>
    <property type="match status" value="1"/>
</dbReference>
<dbReference type="Proteomes" id="UP000886520">
    <property type="component" value="Chromosome 18"/>
</dbReference>
<evidence type="ECO:0000256" key="1">
    <source>
        <dbReference type="PROSITE-ProRule" id="PRU00175"/>
    </source>
</evidence>
<dbReference type="PANTHER" id="PTHR47258">
    <property type="match status" value="1"/>
</dbReference>
<feature type="transmembrane region" description="Helical" evidence="2">
    <location>
        <begin position="6"/>
        <end position="27"/>
    </location>
</feature>
<keyword evidence="2" id="KW-0812">Transmembrane</keyword>
<feature type="domain" description="RING-type" evidence="3">
    <location>
        <begin position="97"/>
        <end position="140"/>
    </location>
</feature>
<keyword evidence="1" id="KW-0863">Zinc-finger</keyword>
<sequence>MGFPVFPNICSGLLPMIIINIAVSLTSMKHTLNSFLRALGLANQLPHALHDATHIVFPEEYGLSSDLALSGLSEEVVKALPLTVYEPNTLNLADMECPVCLCEFQRGQELRLLPLCKHVYHRHCLDKWLDHQRTTCPLCRASLVPEDIAKRQQKREQQLSEEIMFLFSSFHGASLWCYV</sequence>
<keyword evidence="1" id="KW-0862">Zinc</keyword>